<name>A0A4U7BCU7_9PEZI</name>
<proteinExistence type="inferred from homology"/>
<comment type="pathway">
    <text evidence="3">Glycan degradation; xylan degradation.</text>
</comment>
<keyword evidence="7 12" id="KW-0378">Hydrolase</keyword>
<comment type="similarity">
    <text evidence="4 12">Belongs to the glycosyl hydrolase 10 (cellulase F) family.</text>
</comment>
<dbReference type="Proteomes" id="UP000308133">
    <property type="component" value="Unassembled WGS sequence"/>
</dbReference>
<evidence type="ECO:0000256" key="10">
    <source>
        <dbReference type="ARBA" id="ARBA00023326"/>
    </source>
</evidence>
<evidence type="ECO:0000256" key="7">
    <source>
        <dbReference type="ARBA" id="ARBA00022801"/>
    </source>
</evidence>
<organism evidence="15 16">
    <name type="scientific">Elsinoe australis</name>
    <dbReference type="NCBI Taxonomy" id="40998"/>
    <lineage>
        <taxon>Eukaryota</taxon>
        <taxon>Fungi</taxon>
        <taxon>Dikarya</taxon>
        <taxon>Ascomycota</taxon>
        <taxon>Pezizomycotina</taxon>
        <taxon>Dothideomycetes</taxon>
        <taxon>Dothideomycetidae</taxon>
        <taxon>Myriangiales</taxon>
        <taxon>Elsinoaceae</taxon>
        <taxon>Elsinoe</taxon>
    </lineage>
</organism>
<dbReference type="InterPro" id="IPR044846">
    <property type="entry name" value="GH10"/>
</dbReference>
<evidence type="ECO:0000259" key="14">
    <source>
        <dbReference type="PROSITE" id="PS51760"/>
    </source>
</evidence>
<dbReference type="InterPro" id="IPR017853">
    <property type="entry name" value="GH"/>
</dbReference>
<keyword evidence="9 12" id="KW-0326">Glycosidase</keyword>
<dbReference type="GO" id="GO:0045493">
    <property type="term" value="P:xylan catabolic process"/>
    <property type="evidence" value="ECO:0007669"/>
    <property type="project" value="UniProtKB-KW"/>
</dbReference>
<evidence type="ECO:0000256" key="4">
    <source>
        <dbReference type="ARBA" id="ARBA00007495"/>
    </source>
</evidence>
<keyword evidence="6 15" id="KW-0858">Xylan degradation</keyword>
<dbReference type="PANTHER" id="PTHR31490">
    <property type="entry name" value="GLYCOSYL HYDROLASE"/>
    <property type="match status" value="1"/>
</dbReference>
<dbReference type="InterPro" id="IPR001000">
    <property type="entry name" value="GH10_dom"/>
</dbReference>
<dbReference type="PANTHER" id="PTHR31490:SF35">
    <property type="entry name" value="ENDO-1,4-BETA-XYLANASE"/>
    <property type="match status" value="1"/>
</dbReference>
<evidence type="ECO:0000256" key="6">
    <source>
        <dbReference type="ARBA" id="ARBA00022651"/>
    </source>
</evidence>
<evidence type="ECO:0000256" key="11">
    <source>
        <dbReference type="PROSITE-ProRule" id="PRU10061"/>
    </source>
</evidence>
<dbReference type="PRINTS" id="PR00134">
    <property type="entry name" value="GLHYDRLASE10"/>
</dbReference>
<dbReference type="GO" id="GO:0031176">
    <property type="term" value="F:endo-1,4-beta-xylanase activity"/>
    <property type="evidence" value="ECO:0007669"/>
    <property type="project" value="UniProtKB-EC"/>
</dbReference>
<evidence type="ECO:0000256" key="2">
    <source>
        <dbReference type="ARBA" id="ARBA00004613"/>
    </source>
</evidence>
<accession>A0A4U7BCU7</accession>
<feature type="active site" description="Nucleophile" evidence="11">
    <location>
        <position position="278"/>
    </location>
</feature>
<gene>
    <name evidence="15" type="ORF">C1H76_0920</name>
</gene>
<dbReference type="Gene3D" id="3.20.20.80">
    <property type="entry name" value="Glycosidases"/>
    <property type="match status" value="2"/>
</dbReference>
<dbReference type="SMART" id="SM00633">
    <property type="entry name" value="Glyco_10"/>
    <property type="match status" value="1"/>
</dbReference>
<dbReference type="SUPFAM" id="SSF51445">
    <property type="entry name" value="(Trans)glycosidases"/>
    <property type="match status" value="1"/>
</dbReference>
<comment type="catalytic activity">
    <reaction evidence="1 12">
        <text>Endohydrolysis of (1-&gt;4)-beta-D-xylosidic linkages in xylans.</text>
        <dbReference type="EC" id="3.2.1.8"/>
    </reaction>
</comment>
<sequence length="369" mass="40376">MLNPLTYGLLATAPLLASALPKHDDRTQGLQQLSKKAGKLYFGTAADIPGTGELQDKYYMQQYKNTKDFGQTTPANAMKASDSTMLTQPRLTISPVDSNGKILRCHALVWHQQAPAWVTNGNWTKPTLLAAIDNHVRKTLAHFGDNCYAWDVVNEALNDDGTYRESLYYNVTGTEYISTAFRAAAETVKQHKLKVKLYYNDYNIETPGAKASAAAKIVTGLQGQNIHIDGVGLQGQNIHIDGVGLQSHFTVGGTPNTTTQATNMQNFAKLGVEVAITELDIRTTTPPTDAAKKQQVVDYKNTVAACTQTKKCVGITLWDFDDTYSWIPSTFPGQGYGSPWYQPDGANTPLVRKEAYDGIVQGLTVSRGY</sequence>
<reference evidence="15 16" key="1">
    <citation type="submission" date="2018-02" db="EMBL/GenBank/DDBJ databases">
        <title>Draft genome sequences of Elsinoe sp., causing black scab on jojoba.</title>
        <authorList>
            <person name="Stodart B."/>
            <person name="Jeffress S."/>
            <person name="Ash G."/>
            <person name="Arun Chinnappa K."/>
        </authorList>
    </citation>
    <scope>NUCLEOTIDE SEQUENCE [LARGE SCALE GENOMIC DNA]</scope>
    <source>
        <strain evidence="15 16">Hillstone_2</strain>
    </source>
</reference>
<dbReference type="EC" id="3.2.1.8" evidence="12"/>
<feature type="signal peptide" evidence="13">
    <location>
        <begin position="1"/>
        <end position="19"/>
    </location>
</feature>
<protein>
    <recommendedName>
        <fullName evidence="12">Beta-xylanase</fullName>
        <ecNumber evidence="12">3.2.1.8</ecNumber>
    </recommendedName>
</protein>
<evidence type="ECO:0000256" key="5">
    <source>
        <dbReference type="ARBA" id="ARBA00022525"/>
    </source>
</evidence>
<comment type="subcellular location">
    <subcellularLocation>
        <location evidence="2">Secreted</location>
    </subcellularLocation>
</comment>
<dbReference type="Pfam" id="PF00331">
    <property type="entry name" value="Glyco_hydro_10"/>
    <property type="match status" value="1"/>
</dbReference>
<evidence type="ECO:0000256" key="1">
    <source>
        <dbReference type="ARBA" id="ARBA00000681"/>
    </source>
</evidence>
<evidence type="ECO:0000256" key="3">
    <source>
        <dbReference type="ARBA" id="ARBA00004851"/>
    </source>
</evidence>
<evidence type="ECO:0000256" key="9">
    <source>
        <dbReference type="ARBA" id="ARBA00023295"/>
    </source>
</evidence>
<keyword evidence="8 12" id="KW-0119">Carbohydrate metabolism</keyword>
<evidence type="ECO:0000313" key="15">
    <source>
        <dbReference type="EMBL" id="TKX26766.1"/>
    </source>
</evidence>
<dbReference type="PROSITE" id="PS00591">
    <property type="entry name" value="GH10_1"/>
    <property type="match status" value="1"/>
</dbReference>
<feature type="chain" id="PRO_5020774676" description="Beta-xylanase" evidence="13">
    <location>
        <begin position="20"/>
        <end position="369"/>
    </location>
</feature>
<dbReference type="AlphaFoldDB" id="A0A4U7BCU7"/>
<evidence type="ECO:0000256" key="12">
    <source>
        <dbReference type="RuleBase" id="RU361174"/>
    </source>
</evidence>
<evidence type="ECO:0000256" key="13">
    <source>
        <dbReference type="SAM" id="SignalP"/>
    </source>
</evidence>
<evidence type="ECO:0000313" key="16">
    <source>
        <dbReference type="Proteomes" id="UP000308133"/>
    </source>
</evidence>
<keyword evidence="10 12" id="KW-0624">Polysaccharide degradation</keyword>
<evidence type="ECO:0000256" key="8">
    <source>
        <dbReference type="ARBA" id="ARBA00023277"/>
    </source>
</evidence>
<dbReference type="EMBL" id="PTQR01000011">
    <property type="protein sequence ID" value="TKX26766.1"/>
    <property type="molecule type" value="Genomic_DNA"/>
</dbReference>
<dbReference type="GO" id="GO:0005576">
    <property type="term" value="C:extracellular region"/>
    <property type="evidence" value="ECO:0007669"/>
    <property type="project" value="UniProtKB-SubCell"/>
</dbReference>
<keyword evidence="5" id="KW-0964">Secreted</keyword>
<dbReference type="PROSITE" id="PS51760">
    <property type="entry name" value="GH10_2"/>
    <property type="match status" value="1"/>
</dbReference>
<dbReference type="InterPro" id="IPR031158">
    <property type="entry name" value="GH10_AS"/>
</dbReference>
<feature type="domain" description="GH10" evidence="14">
    <location>
        <begin position="45"/>
        <end position="362"/>
    </location>
</feature>
<keyword evidence="13" id="KW-0732">Signal</keyword>
<comment type="caution">
    <text evidence="15">The sequence shown here is derived from an EMBL/GenBank/DDBJ whole genome shotgun (WGS) entry which is preliminary data.</text>
</comment>